<dbReference type="Proteomes" id="UP000196531">
    <property type="component" value="Unassembled WGS sequence"/>
</dbReference>
<evidence type="ECO:0008006" key="3">
    <source>
        <dbReference type="Google" id="ProtNLM"/>
    </source>
</evidence>
<organism evidence="1 2">
    <name type="scientific">Halobacteriovorax marinus</name>
    <dbReference type="NCBI Taxonomy" id="97084"/>
    <lineage>
        <taxon>Bacteria</taxon>
        <taxon>Pseudomonadati</taxon>
        <taxon>Bdellovibrionota</taxon>
        <taxon>Bacteriovoracia</taxon>
        <taxon>Bacteriovoracales</taxon>
        <taxon>Halobacteriovoraceae</taxon>
        <taxon>Halobacteriovorax</taxon>
    </lineage>
</organism>
<evidence type="ECO:0000313" key="1">
    <source>
        <dbReference type="EMBL" id="OUR96358.1"/>
    </source>
</evidence>
<reference evidence="2" key="1">
    <citation type="journal article" date="2017" name="Proc. Natl. Acad. Sci. U.S.A.">
        <title>Simulation of Deepwater Horizon oil plume reveals substrate specialization within a complex community of hydrocarbon-degraders.</title>
        <authorList>
            <person name="Hu P."/>
            <person name="Dubinsky E.A."/>
            <person name="Probst A.J."/>
            <person name="Wang J."/>
            <person name="Sieber C.M.K."/>
            <person name="Tom L.M."/>
            <person name="Gardinali P."/>
            <person name="Banfield J.F."/>
            <person name="Atlas R.M."/>
            <person name="Andersen G.L."/>
        </authorList>
    </citation>
    <scope>NUCLEOTIDE SEQUENCE [LARGE SCALE GENOMIC DNA]</scope>
</reference>
<accession>A0A1Y5F635</accession>
<comment type="caution">
    <text evidence="1">The sequence shown here is derived from an EMBL/GenBank/DDBJ whole genome shotgun (WGS) entry which is preliminary data.</text>
</comment>
<dbReference type="AlphaFoldDB" id="A0A1Y5F635"/>
<dbReference type="EMBL" id="MAAO01000006">
    <property type="protein sequence ID" value="OUR96358.1"/>
    <property type="molecule type" value="Genomic_DNA"/>
</dbReference>
<protein>
    <recommendedName>
        <fullName evidence="3">Glycoside hydrolase family 42 N-terminal domain-containing protein</fullName>
    </recommendedName>
</protein>
<name>A0A1Y5F635_9BACT</name>
<proteinExistence type="predicted"/>
<sequence length="586" mass="67314">MEDLSTDKRYSLSLTTPVARDADAVFPGENWFLYWKTSSSLWKSKLEEFSKGVKILVPINWAFHSDTGDNYDFAETKPETDLKKLFNIAGELGKELIFLMPITPVPFLPNGGIPHLLARSIALNSEGMAYGIVDNEENLHKLFSFYDPRVFQAYSKFCAKFGQYISEQGISCDIYGYVSGRMEKEEYVSFVDDHSQVFDQAFGRFLRARAENQQTDFKGIESLEEESLVKAEFKNTISSLYQDSLSSSVSANWEGVLEFSFLGSSSRDLLNRMSGNDHTSDYSHDISTIIGKGFIPSSILLPQRKKKGVLGRQLVEMVNNTLVGQKLALDDAYEREGVQFSFLNTFNLVQLDTRKNKWNDFGLVNYLDSTYHNCFSYLNEESFSWNEETPIEEQFYFVLGRELDEKKFRTILKIFMNGGKVILDNSDLDITLKRRLESFFLENNLEVEKVNFLTDVSYTHLGEGQLVVFNGEKLSTRSSNDRYNFWLKLIGTFEIQHIIVEASDQLEYFWRTRNSSTNELNYEEVRRVSVYNPTSYKKKFRLKFAKNFALLKIIDEINCNVTSQPHEVTGELLPDGSVSVDFGVFS</sequence>
<gene>
    <name evidence="1" type="ORF">A9Q84_08360</name>
</gene>
<dbReference type="Gene3D" id="3.20.20.80">
    <property type="entry name" value="Glycosidases"/>
    <property type="match status" value="1"/>
</dbReference>
<evidence type="ECO:0000313" key="2">
    <source>
        <dbReference type="Proteomes" id="UP000196531"/>
    </source>
</evidence>